<evidence type="ECO:0000313" key="6">
    <source>
        <dbReference type="Proteomes" id="UP000321424"/>
    </source>
</evidence>
<comment type="caution">
    <text evidence="5">The sequence shown here is derived from an EMBL/GenBank/DDBJ whole genome shotgun (WGS) entry which is preliminary data.</text>
</comment>
<dbReference type="EMBL" id="BJXA01000058">
    <property type="protein sequence ID" value="GEM41820.1"/>
    <property type="molecule type" value="Genomic_DNA"/>
</dbReference>
<dbReference type="AlphaFoldDB" id="A0A511MMH8"/>
<feature type="domain" description="HTH marR-type" evidence="4">
    <location>
        <begin position="7"/>
        <end position="144"/>
    </location>
</feature>
<dbReference type="GO" id="GO:0006950">
    <property type="term" value="P:response to stress"/>
    <property type="evidence" value="ECO:0007669"/>
    <property type="project" value="TreeGrafter"/>
</dbReference>
<dbReference type="PROSITE" id="PS50995">
    <property type="entry name" value="HTH_MARR_2"/>
    <property type="match status" value="1"/>
</dbReference>
<gene>
    <name evidence="5" type="ORF">NN4_63390</name>
</gene>
<dbReference type="SMART" id="SM00347">
    <property type="entry name" value="HTH_MARR"/>
    <property type="match status" value="1"/>
</dbReference>
<keyword evidence="6" id="KW-1185">Reference proteome</keyword>
<dbReference type="PANTHER" id="PTHR33164">
    <property type="entry name" value="TRANSCRIPTIONAL REGULATOR, MARR FAMILY"/>
    <property type="match status" value="1"/>
</dbReference>
<evidence type="ECO:0000313" key="5">
    <source>
        <dbReference type="EMBL" id="GEM41820.1"/>
    </source>
</evidence>
<dbReference type="InterPro" id="IPR039422">
    <property type="entry name" value="MarR/SlyA-like"/>
</dbReference>
<dbReference type="InterPro" id="IPR036388">
    <property type="entry name" value="WH-like_DNA-bd_sf"/>
</dbReference>
<evidence type="ECO:0000256" key="1">
    <source>
        <dbReference type="ARBA" id="ARBA00023015"/>
    </source>
</evidence>
<evidence type="ECO:0000256" key="3">
    <source>
        <dbReference type="ARBA" id="ARBA00023163"/>
    </source>
</evidence>
<protein>
    <submittedName>
        <fullName evidence="5">Transcriptional regulator</fullName>
    </submittedName>
</protein>
<keyword evidence="3" id="KW-0804">Transcription</keyword>
<dbReference type="SUPFAM" id="SSF46785">
    <property type="entry name" value="Winged helix' DNA-binding domain"/>
    <property type="match status" value="1"/>
</dbReference>
<evidence type="ECO:0000256" key="2">
    <source>
        <dbReference type="ARBA" id="ARBA00023125"/>
    </source>
</evidence>
<organism evidence="5 6">
    <name type="scientific">Nocardia ninae NBRC 108245</name>
    <dbReference type="NCBI Taxonomy" id="1210091"/>
    <lineage>
        <taxon>Bacteria</taxon>
        <taxon>Bacillati</taxon>
        <taxon>Actinomycetota</taxon>
        <taxon>Actinomycetes</taxon>
        <taxon>Mycobacteriales</taxon>
        <taxon>Nocardiaceae</taxon>
        <taxon>Nocardia</taxon>
    </lineage>
</organism>
<dbReference type="PROSITE" id="PS01117">
    <property type="entry name" value="HTH_MARR_1"/>
    <property type="match status" value="1"/>
</dbReference>
<proteinExistence type="predicted"/>
<accession>A0A511MMH8</accession>
<dbReference type="Gene3D" id="1.10.10.10">
    <property type="entry name" value="Winged helix-like DNA-binding domain superfamily/Winged helix DNA-binding domain"/>
    <property type="match status" value="1"/>
</dbReference>
<keyword evidence="1" id="KW-0805">Transcription regulation</keyword>
<evidence type="ECO:0000259" key="4">
    <source>
        <dbReference type="PROSITE" id="PS50995"/>
    </source>
</evidence>
<dbReference type="GO" id="GO:0003677">
    <property type="term" value="F:DNA binding"/>
    <property type="evidence" value="ECO:0007669"/>
    <property type="project" value="UniProtKB-KW"/>
</dbReference>
<sequence>MSTVDPDATLLKLLSQATTAYERALNRELRARLDDQLRPAHYAVFRHLDPSGSRITALAESAGMTQQSMGELVTHLERCGLVERQVDPADRRARLVVLTDAGKDALGIAAQRIQGIEQMIAGSLGDDGLVDLRRALVVVNEVLEADIAE</sequence>
<dbReference type="Pfam" id="PF12802">
    <property type="entry name" value="MarR_2"/>
    <property type="match status" value="1"/>
</dbReference>
<dbReference type="InterPro" id="IPR000835">
    <property type="entry name" value="HTH_MarR-typ"/>
</dbReference>
<dbReference type="Proteomes" id="UP000321424">
    <property type="component" value="Unassembled WGS sequence"/>
</dbReference>
<name>A0A511MMH8_9NOCA</name>
<dbReference type="RefSeq" id="WP_147138991.1">
    <property type="nucleotide sequence ID" value="NZ_BJXA01000058.1"/>
</dbReference>
<keyword evidence="2" id="KW-0238">DNA-binding</keyword>
<reference evidence="5 6" key="1">
    <citation type="submission" date="2019-07" db="EMBL/GenBank/DDBJ databases">
        <title>Whole genome shotgun sequence of Nocardia ninae NBRC 108245.</title>
        <authorList>
            <person name="Hosoyama A."/>
            <person name="Uohara A."/>
            <person name="Ohji S."/>
            <person name="Ichikawa N."/>
        </authorList>
    </citation>
    <scope>NUCLEOTIDE SEQUENCE [LARGE SCALE GENOMIC DNA]</scope>
    <source>
        <strain evidence="5 6">NBRC 108245</strain>
    </source>
</reference>
<dbReference type="PANTHER" id="PTHR33164:SF99">
    <property type="entry name" value="MARR FAMILY REGULATORY PROTEIN"/>
    <property type="match status" value="1"/>
</dbReference>
<dbReference type="InterPro" id="IPR036390">
    <property type="entry name" value="WH_DNA-bd_sf"/>
</dbReference>
<dbReference type="OrthoDB" id="122135at2"/>
<dbReference type="GO" id="GO:0003700">
    <property type="term" value="F:DNA-binding transcription factor activity"/>
    <property type="evidence" value="ECO:0007669"/>
    <property type="project" value="InterPro"/>
</dbReference>
<dbReference type="InterPro" id="IPR023187">
    <property type="entry name" value="Tscrpt_reg_MarR-type_CS"/>
</dbReference>